<feature type="domain" description="Helicase ATP-binding" evidence="1">
    <location>
        <begin position="336"/>
        <end position="490"/>
    </location>
</feature>
<dbReference type="EMBL" id="JACGLT010000003">
    <property type="protein sequence ID" value="MBA6152171.1"/>
    <property type="molecule type" value="Genomic_DNA"/>
</dbReference>
<dbReference type="SUPFAM" id="SSF56024">
    <property type="entry name" value="Phospholipase D/nuclease"/>
    <property type="match status" value="1"/>
</dbReference>
<protein>
    <submittedName>
        <fullName evidence="3">DUF3427 domain-containing protein</fullName>
    </submittedName>
</protein>
<proteinExistence type="predicted"/>
<dbReference type="SMART" id="SM00490">
    <property type="entry name" value="HELICc"/>
    <property type="match status" value="1"/>
</dbReference>
<evidence type="ECO:0000313" key="3">
    <source>
        <dbReference type="EMBL" id="MBA6152171.1"/>
    </source>
</evidence>
<dbReference type="Proteomes" id="UP000541857">
    <property type="component" value="Unassembled WGS sequence"/>
</dbReference>
<keyword evidence="4" id="KW-1185">Reference proteome</keyword>
<dbReference type="GO" id="GO:0005524">
    <property type="term" value="F:ATP binding"/>
    <property type="evidence" value="ECO:0007669"/>
    <property type="project" value="InterPro"/>
</dbReference>
<reference evidence="3 4" key="1">
    <citation type="submission" date="2020-07" db="EMBL/GenBank/DDBJ databases">
        <title>Bacterium isolated from marine sediment.</title>
        <authorList>
            <person name="Shang D."/>
        </authorList>
    </citation>
    <scope>NUCLEOTIDE SEQUENCE [LARGE SCALE GENOMIC DNA]</scope>
    <source>
        <strain evidence="3 4">F6074</strain>
    </source>
</reference>
<dbReference type="CDD" id="cd09203">
    <property type="entry name" value="PLDc_N_DEXD_b1"/>
    <property type="match status" value="1"/>
</dbReference>
<dbReference type="SMART" id="SM00487">
    <property type="entry name" value="DEXDc"/>
    <property type="match status" value="1"/>
</dbReference>
<dbReference type="CDD" id="cd18032">
    <property type="entry name" value="DEXHc_RE_I_III_res"/>
    <property type="match status" value="1"/>
</dbReference>
<dbReference type="InterPro" id="IPR052511">
    <property type="entry name" value="ATP-dep_Helicase"/>
</dbReference>
<dbReference type="PANTHER" id="PTHR47962:SF7">
    <property type="entry name" value="MITOCHONDRIAL ATP-DEPENDENT HELICASE IRC3-RELATED"/>
    <property type="match status" value="1"/>
</dbReference>
<gene>
    <name evidence="3" type="ORF">H3Z82_05465</name>
</gene>
<dbReference type="InterPro" id="IPR001650">
    <property type="entry name" value="Helicase_C-like"/>
</dbReference>
<dbReference type="AlphaFoldDB" id="A0A7W2R2U3"/>
<dbReference type="Pfam" id="PF04851">
    <property type="entry name" value="ResIII"/>
    <property type="match status" value="1"/>
</dbReference>
<dbReference type="InterPro" id="IPR025202">
    <property type="entry name" value="PLD-like_dom"/>
</dbReference>
<evidence type="ECO:0000313" key="4">
    <source>
        <dbReference type="Proteomes" id="UP000541857"/>
    </source>
</evidence>
<dbReference type="InterPro" id="IPR014001">
    <property type="entry name" value="Helicase_ATP-bd"/>
</dbReference>
<accession>A0A7W2R2U3</accession>
<dbReference type="PANTHER" id="PTHR47962">
    <property type="entry name" value="ATP-DEPENDENT HELICASE LHR-RELATED-RELATED"/>
    <property type="match status" value="1"/>
</dbReference>
<dbReference type="PROSITE" id="PS51192">
    <property type="entry name" value="HELICASE_ATP_BIND_1"/>
    <property type="match status" value="1"/>
</dbReference>
<evidence type="ECO:0000259" key="2">
    <source>
        <dbReference type="PROSITE" id="PS51194"/>
    </source>
</evidence>
<name>A0A7W2R2U3_9FLAO</name>
<dbReference type="SUPFAM" id="SSF52540">
    <property type="entry name" value="P-loop containing nucleoside triphosphate hydrolases"/>
    <property type="match status" value="1"/>
</dbReference>
<dbReference type="Gene3D" id="3.40.50.300">
    <property type="entry name" value="P-loop containing nucleotide triphosphate hydrolases"/>
    <property type="match status" value="2"/>
</dbReference>
<dbReference type="Pfam" id="PF13091">
    <property type="entry name" value="PLDc_2"/>
    <property type="match status" value="1"/>
</dbReference>
<dbReference type="CDD" id="cd18799">
    <property type="entry name" value="SF2_C_EcoAI-like"/>
    <property type="match status" value="1"/>
</dbReference>
<dbReference type="InterPro" id="IPR021835">
    <property type="entry name" value="DUF3427"/>
</dbReference>
<dbReference type="InterPro" id="IPR006935">
    <property type="entry name" value="Helicase/UvrB_N"/>
</dbReference>
<dbReference type="Gene3D" id="3.30.870.10">
    <property type="entry name" value="Endonuclease Chain A"/>
    <property type="match status" value="1"/>
</dbReference>
<sequence length="1048" mass="121314">MIEGVYESLITETLKERLSSLDRNQFFVADDKQLDKEEAIHFLTIHFTKALKNALNLIKADKKKFVSRQIEITNKLLSYLSENISDYEFSEDLIADGGFILEGILDKLNSDYKDVSLQLKEIMPATRLVQSELFVGGNQGVSLDSELKKEIRSADRINLLVSFIKWKAIVILQEAFQEFTARGGKLRVITTTYMGASDAKAIDFLNHLPNTQVKVSYNNSNERLHAKAYLFYRNTGYHTGYIGSSNFSRSALTDGLEWNVKVTTKEIPHIIDKFQKTFESYWNDPEFELYDSSQFDNLGKILLQSQFGKRTEEIVNFFDLKPYHFQSEILEKLKVERNVHDSWKNLIVAATGTGKTMISAFDFNAYKQENPRTKFLFIAHRIEILRQSLHTFRNVLKDQNFGELFGDSYVPTQKNAVFATIQTLANQLNSFSSPEYYDYIILDEVHHAAADSYQKIINYYRPKVLLGLTATPERMDGKSILKDFNFRTAAEIRLPDALNNKLLCPFQYFGISDSVDYSRIKWNNGRYDISELTHLLTANDIRVRDIIRNLKNYTKDINSVSAIGFCASILHAKYMQQKFSEAGLKSECLTSENTRDRVDIIHKFKSKEINYLFVVDIFNEGIDIPEIDTVLFLRPTESLTIFLQQLGRGLRLHQGKDVLTVLDFVGHARKEYDYENKFRALIGKTNTTVQNEIEKDFPNLPLGSAIVLEKQAKEHILENIRQATDMNKRKLINLLENYGNHTHLPLNLENFLHIYNLELKHIYKHHTFNSLYSEAFNKKFDTLYFDNFKSMMGKKWMVTESLTYFKFLLELINVDFELDALPTSQQNEKIALMLYYDFYKDAISELSLKEGLKRIGKNKEMNKELKSFLSIKIDKIGFEEIPFTLDDGSLFPLQIHSRYTRDQILVAMGLSTIDKKNPNREGAALNKETNTEALFINLHKSEEDFSPTTMYDDYAINETLFHWQSQNQTSSESPKGLSYINQKKDNKTILLFVRESNRDADGFTQGYVFIGPAKYVEHEGSKPMSVKWELHEPIPHYLWKESAKLRVG</sequence>
<dbReference type="InterPro" id="IPR027417">
    <property type="entry name" value="P-loop_NTPase"/>
</dbReference>
<dbReference type="PROSITE" id="PS51194">
    <property type="entry name" value="HELICASE_CTER"/>
    <property type="match status" value="1"/>
</dbReference>
<dbReference type="RefSeq" id="WP_182203396.1">
    <property type="nucleotide sequence ID" value="NZ_JACGLT010000003.1"/>
</dbReference>
<dbReference type="Pfam" id="PF00271">
    <property type="entry name" value="Helicase_C"/>
    <property type="match status" value="1"/>
</dbReference>
<dbReference type="GO" id="GO:0003677">
    <property type="term" value="F:DNA binding"/>
    <property type="evidence" value="ECO:0007669"/>
    <property type="project" value="InterPro"/>
</dbReference>
<comment type="caution">
    <text evidence="3">The sequence shown here is derived from an EMBL/GenBank/DDBJ whole genome shotgun (WGS) entry which is preliminary data.</text>
</comment>
<dbReference type="GO" id="GO:0016887">
    <property type="term" value="F:ATP hydrolysis activity"/>
    <property type="evidence" value="ECO:0007669"/>
    <property type="project" value="TreeGrafter"/>
</dbReference>
<evidence type="ECO:0000259" key="1">
    <source>
        <dbReference type="PROSITE" id="PS51192"/>
    </source>
</evidence>
<dbReference type="Pfam" id="PF11907">
    <property type="entry name" value="DUF3427"/>
    <property type="match status" value="1"/>
</dbReference>
<organism evidence="3 4">
    <name type="scientific">Gelidibacter maritimus</name>
    <dbReference type="NCBI Taxonomy" id="2761487"/>
    <lineage>
        <taxon>Bacteria</taxon>
        <taxon>Pseudomonadati</taxon>
        <taxon>Bacteroidota</taxon>
        <taxon>Flavobacteriia</taxon>
        <taxon>Flavobacteriales</taxon>
        <taxon>Flavobacteriaceae</taxon>
        <taxon>Gelidibacter</taxon>
    </lineage>
</organism>
<feature type="domain" description="Helicase C-terminal" evidence="2">
    <location>
        <begin position="549"/>
        <end position="693"/>
    </location>
</feature>